<evidence type="ECO:0000313" key="3">
    <source>
        <dbReference type="Proteomes" id="UP000663842"/>
    </source>
</evidence>
<evidence type="ECO:0000313" key="2">
    <source>
        <dbReference type="EMBL" id="CAF3851100.1"/>
    </source>
</evidence>
<organism evidence="2 3">
    <name type="scientific">Rotaria magnacalcarata</name>
    <dbReference type="NCBI Taxonomy" id="392030"/>
    <lineage>
        <taxon>Eukaryota</taxon>
        <taxon>Metazoa</taxon>
        <taxon>Spiralia</taxon>
        <taxon>Gnathifera</taxon>
        <taxon>Rotifera</taxon>
        <taxon>Eurotatoria</taxon>
        <taxon>Bdelloidea</taxon>
        <taxon>Philodinida</taxon>
        <taxon>Philodinidae</taxon>
        <taxon>Rotaria</taxon>
    </lineage>
</organism>
<dbReference type="EMBL" id="CAJOBF010000663">
    <property type="protein sequence ID" value="CAF3851100.1"/>
    <property type="molecule type" value="Genomic_DNA"/>
</dbReference>
<comment type="caution">
    <text evidence="2">The sequence shown here is derived from an EMBL/GenBank/DDBJ whole genome shotgun (WGS) entry which is preliminary data.</text>
</comment>
<sequence length="200" mass="23072">MFDNIFCNRTLCSTTIIEYLLENYIVWPCDVTLEGNRNRLTNILQEILLDQVINSFAVNKYPKLIGIKRIAQAQRGDSLVFGYQPELLLEGDVLKECDENEQSLSYYLSIQTHLGRNVIIHRIAKYITLNDAINAFTINTLLSLREIETTVKICDPDNLFIDTILPKLKAKQVISLRLTANWYCTRQDLSRLNSFSGYFP</sequence>
<dbReference type="Proteomes" id="UP000663842">
    <property type="component" value="Unassembled WGS sequence"/>
</dbReference>
<name>A0A819EJP9_9BILA</name>
<dbReference type="Pfam" id="PF21021">
    <property type="entry name" value="FAF1"/>
    <property type="match status" value="1"/>
</dbReference>
<dbReference type="InterPro" id="IPR049483">
    <property type="entry name" value="FAF1_2-like_UAS"/>
</dbReference>
<reference evidence="2" key="1">
    <citation type="submission" date="2021-02" db="EMBL/GenBank/DDBJ databases">
        <authorList>
            <person name="Nowell W R."/>
        </authorList>
    </citation>
    <scope>NUCLEOTIDE SEQUENCE</scope>
</reference>
<accession>A0A819EJP9</accession>
<proteinExistence type="predicted"/>
<evidence type="ECO:0000259" key="1">
    <source>
        <dbReference type="Pfam" id="PF21021"/>
    </source>
</evidence>
<gene>
    <name evidence="2" type="ORF">UXM345_LOCUS7830</name>
</gene>
<feature type="domain" description="Fas-associated factor 1/2-like UAS" evidence="1">
    <location>
        <begin position="3"/>
        <end position="73"/>
    </location>
</feature>
<dbReference type="AlphaFoldDB" id="A0A819EJP9"/>
<dbReference type="Gene3D" id="3.40.30.10">
    <property type="entry name" value="Glutaredoxin"/>
    <property type="match status" value="1"/>
</dbReference>
<protein>
    <recommendedName>
        <fullName evidence="1">Fas-associated factor 1/2-like UAS domain-containing protein</fullName>
    </recommendedName>
</protein>